<proteinExistence type="predicted"/>
<feature type="chain" id="PRO_5046579283" evidence="1">
    <location>
        <begin position="20"/>
        <end position="66"/>
    </location>
</feature>
<comment type="caution">
    <text evidence="2">The sequence shown here is derived from an EMBL/GenBank/DDBJ whole genome shotgun (WGS) entry which is preliminary data.</text>
</comment>
<reference evidence="2 3" key="1">
    <citation type="submission" date="2024-09" db="EMBL/GenBank/DDBJ databases">
        <title>Rethinking Asexuality: The Enigmatic Case of Functional Sexual Genes in Lepraria (Stereocaulaceae).</title>
        <authorList>
            <person name="Doellman M."/>
            <person name="Sun Y."/>
            <person name="Barcenas-Pena A."/>
            <person name="Lumbsch H.T."/>
            <person name="Grewe F."/>
        </authorList>
    </citation>
    <scope>NUCLEOTIDE SEQUENCE [LARGE SCALE GENOMIC DNA]</scope>
    <source>
        <strain evidence="2 3">Grewe 0041</strain>
    </source>
</reference>
<evidence type="ECO:0000313" key="3">
    <source>
        <dbReference type="Proteomes" id="UP001590951"/>
    </source>
</evidence>
<keyword evidence="1" id="KW-0732">Signal</keyword>
<evidence type="ECO:0000313" key="2">
    <source>
        <dbReference type="EMBL" id="KAL2055265.1"/>
    </source>
</evidence>
<accession>A0ABR4BBR8</accession>
<dbReference type="Proteomes" id="UP001590951">
    <property type="component" value="Unassembled WGS sequence"/>
</dbReference>
<gene>
    <name evidence="2" type="ORF">ABVK25_004603</name>
</gene>
<name>A0ABR4BBR8_9LECA</name>
<feature type="signal peptide" evidence="1">
    <location>
        <begin position="1"/>
        <end position="19"/>
    </location>
</feature>
<keyword evidence="3" id="KW-1185">Reference proteome</keyword>
<evidence type="ECO:0000256" key="1">
    <source>
        <dbReference type="SAM" id="SignalP"/>
    </source>
</evidence>
<dbReference type="SUPFAM" id="SSF49503">
    <property type="entry name" value="Cupredoxins"/>
    <property type="match status" value="1"/>
</dbReference>
<dbReference type="EMBL" id="JBHFEH010000012">
    <property type="protein sequence ID" value="KAL2055265.1"/>
    <property type="molecule type" value="Genomic_DNA"/>
</dbReference>
<sequence length="66" mass="7143">MRFFVRLVASVTFLTQAAAKTLEVNVGQHGIAYSPNTTQSSVGDTVQFNLYNVHPSLPSLHLATVP</sequence>
<organism evidence="2 3">
    <name type="scientific">Lepraria finkii</name>
    <dbReference type="NCBI Taxonomy" id="1340010"/>
    <lineage>
        <taxon>Eukaryota</taxon>
        <taxon>Fungi</taxon>
        <taxon>Dikarya</taxon>
        <taxon>Ascomycota</taxon>
        <taxon>Pezizomycotina</taxon>
        <taxon>Lecanoromycetes</taxon>
        <taxon>OSLEUM clade</taxon>
        <taxon>Lecanoromycetidae</taxon>
        <taxon>Lecanorales</taxon>
        <taxon>Lecanorineae</taxon>
        <taxon>Stereocaulaceae</taxon>
        <taxon>Lepraria</taxon>
    </lineage>
</organism>
<dbReference type="InterPro" id="IPR008972">
    <property type="entry name" value="Cupredoxin"/>
</dbReference>
<protein>
    <submittedName>
        <fullName evidence="2">Uncharacterized protein</fullName>
    </submittedName>
</protein>